<keyword evidence="3" id="KW-0378">Hydrolase</keyword>
<comment type="similarity">
    <text evidence="1">Belongs to the protein-tyrosine phosphatase family. Non-receptor class dual specificity subfamily.</text>
</comment>
<name>A0A811XW33_NYCPR</name>
<keyword evidence="8" id="KW-1185">Reference proteome</keyword>
<dbReference type="SMART" id="SM00195">
    <property type="entry name" value="DSPc"/>
    <property type="match status" value="1"/>
</dbReference>
<evidence type="ECO:0000256" key="2">
    <source>
        <dbReference type="ARBA" id="ARBA00013064"/>
    </source>
</evidence>
<evidence type="ECO:0000313" key="8">
    <source>
        <dbReference type="Proteomes" id="UP000645828"/>
    </source>
</evidence>
<feature type="domain" description="Tyrosine specific protein phosphatases" evidence="6">
    <location>
        <begin position="145"/>
        <end position="210"/>
    </location>
</feature>
<reference evidence="7" key="1">
    <citation type="submission" date="2020-12" db="EMBL/GenBank/DDBJ databases">
        <authorList>
            <consortium name="Molecular Ecology Group"/>
        </authorList>
    </citation>
    <scope>NUCLEOTIDE SEQUENCE</scope>
    <source>
        <strain evidence="7">TBG_1078</strain>
    </source>
</reference>
<keyword evidence="4" id="KW-0904">Protein phosphatase</keyword>
<evidence type="ECO:0000256" key="5">
    <source>
        <dbReference type="SAM" id="MobiDB-lite"/>
    </source>
</evidence>
<dbReference type="InterPro" id="IPR016130">
    <property type="entry name" value="Tyr_Pase_AS"/>
</dbReference>
<dbReference type="Proteomes" id="UP000645828">
    <property type="component" value="Unassembled WGS sequence"/>
</dbReference>
<organism evidence="7 8">
    <name type="scientific">Nyctereutes procyonoides</name>
    <name type="common">Raccoon dog</name>
    <name type="synonym">Canis procyonoides</name>
    <dbReference type="NCBI Taxonomy" id="34880"/>
    <lineage>
        <taxon>Eukaryota</taxon>
        <taxon>Metazoa</taxon>
        <taxon>Chordata</taxon>
        <taxon>Craniata</taxon>
        <taxon>Vertebrata</taxon>
        <taxon>Euteleostomi</taxon>
        <taxon>Mammalia</taxon>
        <taxon>Eutheria</taxon>
        <taxon>Laurasiatheria</taxon>
        <taxon>Carnivora</taxon>
        <taxon>Caniformia</taxon>
        <taxon>Canidae</taxon>
        <taxon>Nyctereutes</taxon>
    </lineage>
</organism>
<protein>
    <recommendedName>
        <fullName evidence="2">protein-tyrosine-phosphatase</fullName>
        <ecNumber evidence="2">3.1.3.48</ecNumber>
    </recommendedName>
</protein>
<evidence type="ECO:0000256" key="1">
    <source>
        <dbReference type="ARBA" id="ARBA00008601"/>
    </source>
</evidence>
<dbReference type="PANTHER" id="PTHR10159:SF40">
    <property type="entry name" value="DUAL SPECIFICITY PROTEIN PHOSPHATASE 5"/>
    <property type="match status" value="1"/>
</dbReference>
<dbReference type="GO" id="GO:0005634">
    <property type="term" value="C:nucleus"/>
    <property type="evidence" value="ECO:0007669"/>
    <property type="project" value="TreeGrafter"/>
</dbReference>
<evidence type="ECO:0000256" key="3">
    <source>
        <dbReference type="ARBA" id="ARBA00022801"/>
    </source>
</evidence>
<evidence type="ECO:0000256" key="4">
    <source>
        <dbReference type="ARBA" id="ARBA00022912"/>
    </source>
</evidence>
<dbReference type="InterPro" id="IPR000387">
    <property type="entry name" value="Tyr_Pase_dom"/>
</dbReference>
<dbReference type="InterPro" id="IPR029021">
    <property type="entry name" value="Prot-tyrosine_phosphatase-like"/>
</dbReference>
<gene>
    <name evidence="7" type="ORF">NYPRO_LOCUS1602</name>
</gene>
<dbReference type="PROSITE" id="PS00383">
    <property type="entry name" value="TYR_PHOSPHATASE_1"/>
    <property type="match status" value="1"/>
</dbReference>
<dbReference type="GO" id="GO:0001706">
    <property type="term" value="P:endoderm formation"/>
    <property type="evidence" value="ECO:0007669"/>
    <property type="project" value="TreeGrafter"/>
</dbReference>
<dbReference type="InterPro" id="IPR000340">
    <property type="entry name" value="Dual-sp_phosphatase_cat-dom"/>
</dbReference>
<dbReference type="PROSITE" id="PS50056">
    <property type="entry name" value="TYR_PHOSPHATASE_2"/>
    <property type="match status" value="1"/>
</dbReference>
<dbReference type="SUPFAM" id="SSF52799">
    <property type="entry name" value="(Phosphotyrosine protein) phosphatases II"/>
    <property type="match status" value="1"/>
</dbReference>
<dbReference type="Gene3D" id="3.90.190.10">
    <property type="entry name" value="Protein tyrosine phosphatase superfamily"/>
    <property type="match status" value="1"/>
</dbReference>
<dbReference type="EMBL" id="CAJHUB010000649">
    <property type="protein sequence ID" value="CAD7668360.1"/>
    <property type="molecule type" value="Genomic_DNA"/>
</dbReference>
<feature type="compositionally biased region" description="Polar residues" evidence="5">
    <location>
        <begin position="275"/>
        <end position="284"/>
    </location>
</feature>
<dbReference type="GO" id="GO:0005737">
    <property type="term" value="C:cytoplasm"/>
    <property type="evidence" value="ECO:0007669"/>
    <property type="project" value="TreeGrafter"/>
</dbReference>
<evidence type="ECO:0000313" key="7">
    <source>
        <dbReference type="EMBL" id="CAD7668360.1"/>
    </source>
</evidence>
<dbReference type="Pfam" id="PF00782">
    <property type="entry name" value="DSPc"/>
    <property type="match status" value="1"/>
</dbReference>
<dbReference type="AlphaFoldDB" id="A0A811XW33"/>
<comment type="caution">
    <text evidence="7">The sequence shown here is derived from an EMBL/GenBank/DDBJ whole genome shotgun (WGS) entry which is preliminary data.</text>
</comment>
<feature type="region of interest" description="Disordered" evidence="5">
    <location>
        <begin position="275"/>
        <end position="308"/>
    </location>
</feature>
<sequence>MKVTSLDGCQLHKMLCKEAAARCASAAVSVHGSLNVNLNSVVLRRHAWLLQEGGGRVAVVELAQGSLQCQKLRAESTTCIVLTAPLARLPAGPWCCVDVRPISQEKGDTDKALVSQRGRPALSISYRPAYEQGGPCEFLANLPITALLNVSRRTSESCTTHPHDKWIRGRQVLVHCEAGISRSPTIGMAYLTKAKQFRLKDALDYIKQQRSVVSANFGFRGQLLQESDILPSTPPAPSCQREAAGSSLLAHLQTLSPDAQGSYCTFPTSVLAPTSTHSTVSSSAGAPWPRPHPAKTGMGEPAQPQEQL</sequence>
<dbReference type="EC" id="3.1.3.48" evidence="2"/>
<accession>A0A811XW33</accession>
<dbReference type="InterPro" id="IPR020422">
    <property type="entry name" value="TYR_PHOSPHATASE_DUAL_dom"/>
</dbReference>
<dbReference type="PANTHER" id="PTHR10159">
    <property type="entry name" value="DUAL SPECIFICITY PROTEIN PHOSPHATASE"/>
    <property type="match status" value="1"/>
</dbReference>
<dbReference type="GO" id="GO:0004725">
    <property type="term" value="F:protein tyrosine phosphatase activity"/>
    <property type="evidence" value="ECO:0007669"/>
    <property type="project" value="UniProtKB-EC"/>
</dbReference>
<dbReference type="GO" id="GO:0043409">
    <property type="term" value="P:negative regulation of MAPK cascade"/>
    <property type="evidence" value="ECO:0007669"/>
    <property type="project" value="TreeGrafter"/>
</dbReference>
<proteinExistence type="inferred from homology"/>
<evidence type="ECO:0000259" key="6">
    <source>
        <dbReference type="PROSITE" id="PS50056"/>
    </source>
</evidence>